<evidence type="ECO:0000256" key="1">
    <source>
        <dbReference type="SAM" id="MobiDB-lite"/>
    </source>
</evidence>
<name>A0A645EYP3_9ZZZZ</name>
<feature type="region of interest" description="Disordered" evidence="1">
    <location>
        <begin position="104"/>
        <end position="123"/>
    </location>
</feature>
<evidence type="ECO:0000313" key="2">
    <source>
        <dbReference type="EMBL" id="MPN07151.1"/>
    </source>
</evidence>
<sequence>MLTISGVGDSPSGVFTNKGSSNQARSFDSDLLTADGVTFIRLAVLVTLRSCINNCRQSNKLRSRLLRDFFMSWRGPVRCNSDNQHDTHYATANQNPDQHIQRIKAKNSRQPNPQRGTANLCNT</sequence>
<proteinExistence type="predicted"/>
<protein>
    <submittedName>
        <fullName evidence="2">Uncharacterized protein</fullName>
    </submittedName>
</protein>
<dbReference type="AlphaFoldDB" id="A0A645EYP3"/>
<feature type="compositionally biased region" description="Polar residues" evidence="1">
    <location>
        <begin position="108"/>
        <end position="123"/>
    </location>
</feature>
<reference evidence="2" key="1">
    <citation type="submission" date="2019-08" db="EMBL/GenBank/DDBJ databases">
        <authorList>
            <person name="Kucharzyk K."/>
            <person name="Murdoch R.W."/>
            <person name="Higgins S."/>
            <person name="Loffler F."/>
        </authorList>
    </citation>
    <scope>NUCLEOTIDE SEQUENCE</scope>
</reference>
<accession>A0A645EYP3</accession>
<comment type="caution">
    <text evidence="2">The sequence shown here is derived from an EMBL/GenBank/DDBJ whole genome shotgun (WGS) entry which is preliminary data.</text>
</comment>
<dbReference type="EMBL" id="VSSQ01053110">
    <property type="protein sequence ID" value="MPN07151.1"/>
    <property type="molecule type" value="Genomic_DNA"/>
</dbReference>
<gene>
    <name evidence="2" type="ORF">SDC9_154417</name>
</gene>
<feature type="compositionally biased region" description="Polar residues" evidence="1">
    <location>
        <begin position="13"/>
        <end position="26"/>
    </location>
</feature>
<organism evidence="2">
    <name type="scientific">bioreactor metagenome</name>
    <dbReference type="NCBI Taxonomy" id="1076179"/>
    <lineage>
        <taxon>unclassified sequences</taxon>
        <taxon>metagenomes</taxon>
        <taxon>ecological metagenomes</taxon>
    </lineage>
</organism>
<feature type="region of interest" description="Disordered" evidence="1">
    <location>
        <begin position="1"/>
        <end position="26"/>
    </location>
</feature>